<dbReference type="PANTHER" id="PTHR34310">
    <property type="entry name" value="DUF427 DOMAIN PROTEIN (AFU_ORTHOLOGUE AFUA_3G02220)"/>
    <property type="match status" value="1"/>
</dbReference>
<name>A0A1L9RSH3_ASPWE</name>
<dbReference type="AlphaFoldDB" id="A0A1L9RSH3"/>
<organism evidence="2 3">
    <name type="scientific">Aspergillus wentii DTO 134E9</name>
    <dbReference type="NCBI Taxonomy" id="1073089"/>
    <lineage>
        <taxon>Eukaryota</taxon>
        <taxon>Fungi</taxon>
        <taxon>Dikarya</taxon>
        <taxon>Ascomycota</taxon>
        <taxon>Pezizomycotina</taxon>
        <taxon>Eurotiomycetes</taxon>
        <taxon>Eurotiomycetidae</taxon>
        <taxon>Eurotiales</taxon>
        <taxon>Aspergillaceae</taxon>
        <taxon>Aspergillus</taxon>
        <taxon>Aspergillus subgen. Cremei</taxon>
    </lineage>
</organism>
<dbReference type="Pfam" id="PF04248">
    <property type="entry name" value="NTP_transf_9"/>
    <property type="match status" value="1"/>
</dbReference>
<dbReference type="GeneID" id="63746610"/>
<dbReference type="VEuPathDB" id="FungiDB:ASPWEDRAFT_171305"/>
<dbReference type="Proteomes" id="UP000184383">
    <property type="component" value="Unassembled WGS sequence"/>
</dbReference>
<dbReference type="InterPro" id="IPR038694">
    <property type="entry name" value="DUF427_sf"/>
</dbReference>
<evidence type="ECO:0000259" key="1">
    <source>
        <dbReference type="Pfam" id="PF04248"/>
    </source>
</evidence>
<dbReference type="STRING" id="1073089.A0A1L9RSH3"/>
<evidence type="ECO:0000313" key="2">
    <source>
        <dbReference type="EMBL" id="OJJ37844.1"/>
    </source>
</evidence>
<dbReference type="PANTHER" id="PTHR34310:SF5">
    <property type="entry name" value="DUF427 DOMAIN PROTEIN (AFU_ORTHOLOGUE AFUA_3G02220)"/>
    <property type="match status" value="1"/>
</dbReference>
<keyword evidence="3" id="KW-1185">Reference proteome</keyword>
<protein>
    <recommendedName>
        <fullName evidence="1">DUF427 domain-containing protein</fullName>
    </recommendedName>
</protein>
<proteinExistence type="predicted"/>
<dbReference type="EMBL" id="KV878211">
    <property type="protein sequence ID" value="OJJ37844.1"/>
    <property type="molecule type" value="Genomic_DNA"/>
</dbReference>
<dbReference type="OrthoDB" id="18996at2759"/>
<evidence type="ECO:0000313" key="3">
    <source>
        <dbReference type="Proteomes" id="UP000184383"/>
    </source>
</evidence>
<dbReference type="InterPro" id="IPR007361">
    <property type="entry name" value="DUF427"/>
</dbReference>
<dbReference type="Gene3D" id="2.170.150.40">
    <property type="entry name" value="Domain of unknown function (DUF427)"/>
    <property type="match status" value="1"/>
</dbReference>
<reference evidence="3" key="1">
    <citation type="journal article" date="2017" name="Genome Biol.">
        <title>Comparative genomics reveals high biological diversity and specific adaptations in the industrially and medically important fungal genus Aspergillus.</title>
        <authorList>
            <person name="de Vries R.P."/>
            <person name="Riley R."/>
            <person name="Wiebenga A."/>
            <person name="Aguilar-Osorio G."/>
            <person name="Amillis S."/>
            <person name="Uchima C.A."/>
            <person name="Anderluh G."/>
            <person name="Asadollahi M."/>
            <person name="Askin M."/>
            <person name="Barry K."/>
            <person name="Battaglia E."/>
            <person name="Bayram O."/>
            <person name="Benocci T."/>
            <person name="Braus-Stromeyer S.A."/>
            <person name="Caldana C."/>
            <person name="Canovas D."/>
            <person name="Cerqueira G.C."/>
            <person name="Chen F."/>
            <person name="Chen W."/>
            <person name="Choi C."/>
            <person name="Clum A."/>
            <person name="Dos Santos R.A."/>
            <person name="Damasio A.R."/>
            <person name="Diallinas G."/>
            <person name="Emri T."/>
            <person name="Fekete E."/>
            <person name="Flipphi M."/>
            <person name="Freyberg S."/>
            <person name="Gallo A."/>
            <person name="Gournas C."/>
            <person name="Habgood R."/>
            <person name="Hainaut M."/>
            <person name="Harispe M.L."/>
            <person name="Henrissat B."/>
            <person name="Hilden K.S."/>
            <person name="Hope R."/>
            <person name="Hossain A."/>
            <person name="Karabika E."/>
            <person name="Karaffa L."/>
            <person name="Karanyi Z."/>
            <person name="Krasevec N."/>
            <person name="Kuo A."/>
            <person name="Kusch H."/>
            <person name="LaButti K."/>
            <person name="Lagendijk E.L."/>
            <person name="Lapidus A."/>
            <person name="Levasseur A."/>
            <person name="Lindquist E."/>
            <person name="Lipzen A."/>
            <person name="Logrieco A.F."/>
            <person name="MacCabe A."/>
            <person name="Maekelae M.R."/>
            <person name="Malavazi I."/>
            <person name="Melin P."/>
            <person name="Meyer V."/>
            <person name="Mielnichuk N."/>
            <person name="Miskei M."/>
            <person name="Molnar A.P."/>
            <person name="Mule G."/>
            <person name="Ngan C.Y."/>
            <person name="Orejas M."/>
            <person name="Orosz E."/>
            <person name="Ouedraogo J.P."/>
            <person name="Overkamp K.M."/>
            <person name="Park H.-S."/>
            <person name="Perrone G."/>
            <person name="Piumi F."/>
            <person name="Punt P.J."/>
            <person name="Ram A.F."/>
            <person name="Ramon A."/>
            <person name="Rauscher S."/>
            <person name="Record E."/>
            <person name="Riano-Pachon D.M."/>
            <person name="Robert V."/>
            <person name="Roehrig J."/>
            <person name="Ruller R."/>
            <person name="Salamov A."/>
            <person name="Salih N.S."/>
            <person name="Samson R.A."/>
            <person name="Sandor E."/>
            <person name="Sanguinetti M."/>
            <person name="Schuetze T."/>
            <person name="Sepcic K."/>
            <person name="Shelest E."/>
            <person name="Sherlock G."/>
            <person name="Sophianopoulou V."/>
            <person name="Squina F.M."/>
            <person name="Sun H."/>
            <person name="Susca A."/>
            <person name="Todd R.B."/>
            <person name="Tsang A."/>
            <person name="Unkles S.E."/>
            <person name="van de Wiele N."/>
            <person name="van Rossen-Uffink D."/>
            <person name="Oliveira J.V."/>
            <person name="Vesth T.C."/>
            <person name="Visser J."/>
            <person name="Yu J.-H."/>
            <person name="Zhou M."/>
            <person name="Andersen M.R."/>
            <person name="Archer D.B."/>
            <person name="Baker S.E."/>
            <person name="Benoit I."/>
            <person name="Brakhage A.A."/>
            <person name="Braus G.H."/>
            <person name="Fischer R."/>
            <person name="Frisvad J.C."/>
            <person name="Goldman G.H."/>
            <person name="Houbraken J."/>
            <person name="Oakley B."/>
            <person name="Pocsi I."/>
            <person name="Scazzocchio C."/>
            <person name="Seiboth B."/>
            <person name="vanKuyk P.A."/>
            <person name="Wortman J."/>
            <person name="Dyer P.S."/>
            <person name="Grigoriev I.V."/>
        </authorList>
    </citation>
    <scope>NUCLEOTIDE SEQUENCE [LARGE SCALE GENOMIC DNA]</scope>
    <source>
        <strain evidence="3">DTO 134E9</strain>
    </source>
</reference>
<feature type="domain" description="DUF427" evidence="1">
    <location>
        <begin position="6"/>
        <end position="92"/>
    </location>
</feature>
<sequence>MPRALAKIGDLIIAETEVWETVEDNIYFPISAIKDPSILQHSDRSTFCSWKGHASYWHLNLNGEVIENAAWYYQYPYDAAAHIKDHVAFYKDRVEVVEDY</sequence>
<accession>A0A1L9RSH3</accession>
<dbReference type="RefSeq" id="XP_040691520.1">
    <property type="nucleotide sequence ID" value="XM_040830762.1"/>
</dbReference>
<gene>
    <name evidence="2" type="ORF">ASPWEDRAFT_171305</name>
</gene>